<name>A0A1H9MX89_9HYPH</name>
<dbReference type="EMBL" id="FOFG01000014">
    <property type="protein sequence ID" value="SER27713.1"/>
    <property type="molecule type" value="Genomic_DNA"/>
</dbReference>
<dbReference type="Proteomes" id="UP000199647">
    <property type="component" value="Unassembled WGS sequence"/>
</dbReference>
<evidence type="ECO:0000313" key="1">
    <source>
        <dbReference type="EMBL" id="SER27713.1"/>
    </source>
</evidence>
<keyword evidence="2" id="KW-1185">Reference proteome</keyword>
<protein>
    <submittedName>
        <fullName evidence="1">Uncharacterized protein</fullName>
    </submittedName>
</protein>
<sequence length="69" mass="8287">MILRVDIWGGERHIKLLKRQHYDLHDQSWIEESKLDLAAGLLVNTRVLESHELDRASDNFDHRHHQRTH</sequence>
<dbReference type="RefSeq" id="WP_092498538.1">
    <property type="nucleotide sequence ID" value="NZ_FOFG01000014.1"/>
</dbReference>
<dbReference type="STRING" id="1855383.SAMN05216548_11469"/>
<proteinExistence type="predicted"/>
<gene>
    <name evidence="1" type="ORF">SAMN05216548_11469</name>
</gene>
<dbReference type="AlphaFoldDB" id="A0A1H9MX89"/>
<evidence type="ECO:0000313" key="2">
    <source>
        <dbReference type="Proteomes" id="UP000199647"/>
    </source>
</evidence>
<organism evidence="1 2">
    <name type="scientific">Faunimonas pinastri</name>
    <dbReference type="NCBI Taxonomy" id="1855383"/>
    <lineage>
        <taxon>Bacteria</taxon>
        <taxon>Pseudomonadati</taxon>
        <taxon>Pseudomonadota</taxon>
        <taxon>Alphaproteobacteria</taxon>
        <taxon>Hyphomicrobiales</taxon>
        <taxon>Afifellaceae</taxon>
        <taxon>Faunimonas</taxon>
    </lineage>
</organism>
<accession>A0A1H9MX89</accession>
<reference evidence="1 2" key="1">
    <citation type="submission" date="2016-10" db="EMBL/GenBank/DDBJ databases">
        <authorList>
            <person name="de Groot N.N."/>
        </authorList>
    </citation>
    <scope>NUCLEOTIDE SEQUENCE [LARGE SCALE GENOMIC DNA]</scope>
    <source>
        <strain evidence="1 2">A52C2</strain>
    </source>
</reference>